<dbReference type="PIRSF" id="PIRSF012608">
    <property type="entry name" value="UCP012608"/>
    <property type="match status" value="1"/>
</dbReference>
<gene>
    <name evidence="1" type="ORF">UFOPK3376_02457</name>
</gene>
<dbReference type="InterPro" id="IPR011200">
    <property type="entry name" value="UCP012608"/>
</dbReference>
<name>A0A6J7EZZ6_9ZZZZ</name>
<accession>A0A6J7EZZ6</accession>
<reference evidence="1" key="1">
    <citation type="submission" date="2020-05" db="EMBL/GenBank/DDBJ databases">
        <authorList>
            <person name="Chiriac C."/>
            <person name="Salcher M."/>
            <person name="Ghai R."/>
            <person name="Kavagutti S V."/>
        </authorList>
    </citation>
    <scope>NUCLEOTIDE SEQUENCE</scope>
</reference>
<dbReference type="Pfam" id="PF10094">
    <property type="entry name" value="DUF2332"/>
    <property type="match status" value="1"/>
</dbReference>
<protein>
    <submittedName>
        <fullName evidence="1">Unannotated protein</fullName>
    </submittedName>
</protein>
<proteinExistence type="predicted"/>
<sequence>MTAEPGAVEASLQAQAASAEHIGSPLYASLLSELLADHRAGGITADLLDGVSAQPTHDAIPLRYLATAHRLALAGDAPGLARLYPSCGGTWRGETLGREFIEVARQHRSAFEAGVRRNVQTNEVGRAPVLATAFALITRRHRMALDLLEIGASAGLLSHWDRYHYDTGFTSAGDPDSPLRFDARWWNDPKPSLSGKTVVASTRCSDIDPIDITTAAGRLTMLSFVWPDQQERLDRLRTALDIAARLPITVERADAGDWLQAQLALAPSTGVATVVFHSIVWQYLPRPTRDGVRRAIHAAADRASEQAPVFWLRMEPAGPTFADVRLTSWPGGGEEVLAEVGYHGTGIRWLAAD</sequence>
<dbReference type="EMBL" id="CAFBLP010000079">
    <property type="protein sequence ID" value="CAB4887088.1"/>
    <property type="molecule type" value="Genomic_DNA"/>
</dbReference>
<organism evidence="1">
    <name type="scientific">freshwater metagenome</name>
    <dbReference type="NCBI Taxonomy" id="449393"/>
    <lineage>
        <taxon>unclassified sequences</taxon>
        <taxon>metagenomes</taxon>
        <taxon>ecological metagenomes</taxon>
    </lineage>
</organism>
<evidence type="ECO:0000313" key="1">
    <source>
        <dbReference type="EMBL" id="CAB4887088.1"/>
    </source>
</evidence>
<dbReference type="AlphaFoldDB" id="A0A6J7EZZ6"/>